<keyword evidence="2" id="KW-0833">Ubl conjugation pathway</keyword>
<dbReference type="Pfam" id="PF00888">
    <property type="entry name" value="Cullin"/>
    <property type="match status" value="1"/>
</dbReference>
<keyword evidence="5" id="KW-1185">Reference proteome</keyword>
<feature type="domain" description="Cullin N-terminal" evidence="3">
    <location>
        <begin position="12"/>
        <end position="115"/>
    </location>
</feature>
<feature type="non-terminal residue" evidence="4">
    <location>
        <position position="1"/>
    </location>
</feature>
<dbReference type="Proteomes" id="UP001328107">
    <property type="component" value="Unassembled WGS sequence"/>
</dbReference>
<dbReference type="InterPro" id="IPR001373">
    <property type="entry name" value="Cullin_N"/>
</dbReference>
<evidence type="ECO:0000313" key="5">
    <source>
        <dbReference type="Proteomes" id="UP001328107"/>
    </source>
</evidence>
<dbReference type="Gene3D" id="1.20.1310.10">
    <property type="entry name" value="Cullin Repeats"/>
    <property type="match status" value="1"/>
</dbReference>
<organism evidence="4 5">
    <name type="scientific">Pristionchus mayeri</name>
    <dbReference type="NCBI Taxonomy" id="1317129"/>
    <lineage>
        <taxon>Eukaryota</taxon>
        <taxon>Metazoa</taxon>
        <taxon>Ecdysozoa</taxon>
        <taxon>Nematoda</taxon>
        <taxon>Chromadorea</taxon>
        <taxon>Rhabditida</taxon>
        <taxon>Rhabditina</taxon>
        <taxon>Diplogasteromorpha</taxon>
        <taxon>Diplogasteroidea</taxon>
        <taxon>Neodiplogasteridae</taxon>
        <taxon>Pristionchus</taxon>
    </lineage>
</organism>
<reference evidence="5" key="1">
    <citation type="submission" date="2022-10" db="EMBL/GenBank/DDBJ databases">
        <title>Genome assembly of Pristionchus species.</title>
        <authorList>
            <person name="Yoshida K."/>
            <person name="Sommer R.J."/>
        </authorList>
    </citation>
    <scope>NUCLEOTIDE SEQUENCE [LARGE SCALE GENOMIC DNA]</scope>
    <source>
        <strain evidence="5">RS5460</strain>
    </source>
</reference>
<proteinExistence type="inferred from homology"/>
<dbReference type="InterPro" id="IPR016159">
    <property type="entry name" value="Cullin_repeat-like_dom_sf"/>
</dbReference>
<dbReference type="GO" id="GO:0031625">
    <property type="term" value="F:ubiquitin protein ligase binding"/>
    <property type="evidence" value="ECO:0007669"/>
    <property type="project" value="InterPro"/>
</dbReference>
<evidence type="ECO:0000256" key="1">
    <source>
        <dbReference type="ARBA" id="ARBA00006019"/>
    </source>
</evidence>
<comment type="caution">
    <text evidence="4">The sequence shown here is derived from an EMBL/GenBank/DDBJ whole genome shotgun (WGS) entry which is preliminary data.</text>
</comment>
<dbReference type="AlphaFoldDB" id="A0AAN5CTH0"/>
<dbReference type="PANTHER" id="PTHR11932">
    <property type="entry name" value="CULLIN"/>
    <property type="match status" value="1"/>
</dbReference>
<evidence type="ECO:0000259" key="3">
    <source>
        <dbReference type="Pfam" id="PF00888"/>
    </source>
</evidence>
<sequence>IVLIPPSAGRGKMFEQRFLMATESFYVIEAALFLQGNSVTEYLNRVERRMREEKDRCDAYLDPCSAQPLMRKSEEVLISQKLGLFQDELGTLVEENRYEDIVRMYKLCERVQGGLD</sequence>
<dbReference type="InterPro" id="IPR045093">
    <property type="entry name" value="Cullin"/>
</dbReference>
<evidence type="ECO:0000256" key="2">
    <source>
        <dbReference type="ARBA" id="ARBA00022786"/>
    </source>
</evidence>
<evidence type="ECO:0000313" key="4">
    <source>
        <dbReference type="EMBL" id="GMR50438.1"/>
    </source>
</evidence>
<dbReference type="GO" id="GO:0006511">
    <property type="term" value="P:ubiquitin-dependent protein catabolic process"/>
    <property type="evidence" value="ECO:0007669"/>
    <property type="project" value="InterPro"/>
</dbReference>
<protein>
    <recommendedName>
        <fullName evidence="3">Cullin N-terminal domain-containing protein</fullName>
    </recommendedName>
</protein>
<accession>A0AAN5CTH0</accession>
<dbReference type="EMBL" id="BTRK01000004">
    <property type="protein sequence ID" value="GMR50438.1"/>
    <property type="molecule type" value="Genomic_DNA"/>
</dbReference>
<name>A0AAN5CTH0_9BILA</name>
<comment type="similarity">
    <text evidence="1">Belongs to the cullin family.</text>
</comment>
<dbReference type="SUPFAM" id="SSF74788">
    <property type="entry name" value="Cullin repeat-like"/>
    <property type="match status" value="1"/>
</dbReference>
<gene>
    <name evidence="4" type="ORF">PMAYCL1PPCAC_20633</name>
</gene>